<dbReference type="SMART" id="SM00354">
    <property type="entry name" value="HTH_LACI"/>
    <property type="match status" value="1"/>
</dbReference>
<dbReference type="InterPro" id="IPR000843">
    <property type="entry name" value="HTH_LacI"/>
</dbReference>
<feature type="domain" description="HTH lacI-type" evidence="5">
    <location>
        <begin position="9"/>
        <end position="63"/>
    </location>
</feature>
<dbReference type="SUPFAM" id="SSF53822">
    <property type="entry name" value="Periplasmic binding protein-like I"/>
    <property type="match status" value="1"/>
</dbReference>
<accession>A0ABR8SXQ3</accession>
<dbReference type="InterPro" id="IPR010982">
    <property type="entry name" value="Lambda_DNA-bd_dom_sf"/>
</dbReference>
<protein>
    <submittedName>
        <fullName evidence="6">LacI family DNA-binding transcriptional regulator</fullName>
    </submittedName>
</protein>
<dbReference type="InterPro" id="IPR046335">
    <property type="entry name" value="LacI/GalR-like_sensor"/>
</dbReference>
<gene>
    <name evidence="6" type="ORF">H9647_09435</name>
</gene>
<keyword evidence="3 6" id="KW-0238">DNA-binding</keyword>
<dbReference type="CDD" id="cd06267">
    <property type="entry name" value="PBP1_LacI_sugar_binding-like"/>
    <property type="match status" value="1"/>
</dbReference>
<dbReference type="Gene3D" id="3.40.50.2300">
    <property type="match status" value="2"/>
</dbReference>
<dbReference type="EMBL" id="JACSQL010000003">
    <property type="protein sequence ID" value="MBD7968286.1"/>
    <property type="molecule type" value="Genomic_DNA"/>
</dbReference>
<dbReference type="InterPro" id="IPR028082">
    <property type="entry name" value="Peripla_BP_I"/>
</dbReference>
<proteinExistence type="predicted"/>
<evidence type="ECO:0000256" key="1">
    <source>
        <dbReference type="ARBA" id="ARBA00022491"/>
    </source>
</evidence>
<dbReference type="GO" id="GO:0003677">
    <property type="term" value="F:DNA binding"/>
    <property type="evidence" value="ECO:0007669"/>
    <property type="project" value="UniProtKB-KW"/>
</dbReference>
<dbReference type="Proteomes" id="UP000608071">
    <property type="component" value="Unassembled WGS sequence"/>
</dbReference>
<evidence type="ECO:0000256" key="4">
    <source>
        <dbReference type="ARBA" id="ARBA00023163"/>
    </source>
</evidence>
<dbReference type="PANTHER" id="PTHR30146">
    <property type="entry name" value="LACI-RELATED TRANSCRIPTIONAL REPRESSOR"/>
    <property type="match status" value="1"/>
</dbReference>
<dbReference type="CDD" id="cd01392">
    <property type="entry name" value="HTH_LacI"/>
    <property type="match status" value="1"/>
</dbReference>
<dbReference type="Pfam" id="PF13377">
    <property type="entry name" value="Peripla_BP_3"/>
    <property type="match status" value="1"/>
</dbReference>
<evidence type="ECO:0000256" key="2">
    <source>
        <dbReference type="ARBA" id="ARBA00023015"/>
    </source>
</evidence>
<organism evidence="6 7">
    <name type="scientific">Paenibacillus gallinarum</name>
    <dbReference type="NCBI Taxonomy" id="2762232"/>
    <lineage>
        <taxon>Bacteria</taxon>
        <taxon>Bacillati</taxon>
        <taxon>Bacillota</taxon>
        <taxon>Bacilli</taxon>
        <taxon>Bacillales</taxon>
        <taxon>Paenibacillaceae</taxon>
        <taxon>Paenibacillus</taxon>
    </lineage>
</organism>
<comment type="caution">
    <text evidence="6">The sequence shown here is derived from an EMBL/GenBank/DDBJ whole genome shotgun (WGS) entry which is preliminary data.</text>
</comment>
<dbReference type="PANTHER" id="PTHR30146:SF148">
    <property type="entry name" value="HTH-TYPE TRANSCRIPTIONAL REPRESSOR PURR-RELATED"/>
    <property type="match status" value="1"/>
</dbReference>
<dbReference type="Pfam" id="PF00356">
    <property type="entry name" value="LacI"/>
    <property type="match status" value="1"/>
</dbReference>
<sequence length="357" mass="40006">MEMSGYLIATRKEVAEFAGVSEATVSRVLNGVGPMKEETRSKVLHAAEKLGYVPSALARSFARNRSGNLGVILPYIPKARLFSSYYFSEMLSGIGSAVREQGYDLLLLFRSEQEPQEYESFFLAQKVDALIILGSRDEPGEREAIRKLKDAKHPFLVVNQHFKGESFPEVDVDHEEGSRQAVTHLIEQGCKHIGFLNGPLTYSNSADRLSGYQKALAEGDLHLDSSYLFEGNFSRRSGYEAAEKMMELLPKMDGLFVSNDRMAIGVLQKFREWQIPEEKYPKIVAYDDSDAAEITVPPLSSVSVPFYEMGTIAANKLLQIGNDAELFRKWFDDPVRELLQAELIVRASSRGNTDENN</sequence>
<evidence type="ECO:0000313" key="6">
    <source>
        <dbReference type="EMBL" id="MBD7968286.1"/>
    </source>
</evidence>
<name>A0ABR8SXQ3_9BACL</name>
<dbReference type="PROSITE" id="PS50932">
    <property type="entry name" value="HTH_LACI_2"/>
    <property type="match status" value="1"/>
</dbReference>
<keyword evidence="4" id="KW-0804">Transcription</keyword>
<keyword evidence="2" id="KW-0805">Transcription regulation</keyword>
<evidence type="ECO:0000313" key="7">
    <source>
        <dbReference type="Proteomes" id="UP000608071"/>
    </source>
</evidence>
<keyword evidence="1" id="KW-0678">Repressor</keyword>
<keyword evidence="7" id="KW-1185">Reference proteome</keyword>
<reference evidence="6 7" key="1">
    <citation type="submission" date="2020-08" db="EMBL/GenBank/DDBJ databases">
        <title>A Genomic Blueprint of the Chicken Gut Microbiome.</title>
        <authorList>
            <person name="Gilroy R."/>
            <person name="Ravi A."/>
            <person name="Getino M."/>
            <person name="Pursley I."/>
            <person name="Horton D.L."/>
            <person name="Alikhan N.-F."/>
            <person name="Baker D."/>
            <person name="Gharbi K."/>
            <person name="Hall N."/>
            <person name="Watson M."/>
            <person name="Adriaenssens E.M."/>
            <person name="Foster-Nyarko E."/>
            <person name="Jarju S."/>
            <person name="Secka A."/>
            <person name="Antonio M."/>
            <person name="Oren A."/>
            <person name="Chaudhuri R."/>
            <person name="La Ragione R.M."/>
            <person name="Hildebrand F."/>
            <person name="Pallen M.J."/>
        </authorList>
    </citation>
    <scope>NUCLEOTIDE SEQUENCE [LARGE SCALE GENOMIC DNA]</scope>
    <source>
        <strain evidence="6 7">Sa2BVA9</strain>
    </source>
</reference>
<evidence type="ECO:0000256" key="3">
    <source>
        <dbReference type="ARBA" id="ARBA00023125"/>
    </source>
</evidence>
<dbReference type="Gene3D" id="1.10.260.40">
    <property type="entry name" value="lambda repressor-like DNA-binding domains"/>
    <property type="match status" value="1"/>
</dbReference>
<evidence type="ECO:0000259" key="5">
    <source>
        <dbReference type="PROSITE" id="PS50932"/>
    </source>
</evidence>
<dbReference type="SUPFAM" id="SSF47413">
    <property type="entry name" value="lambda repressor-like DNA-binding domains"/>
    <property type="match status" value="1"/>
</dbReference>